<dbReference type="STRING" id="1810504.PG2T_03990"/>
<dbReference type="OrthoDB" id="6188167at2"/>
<feature type="compositionally biased region" description="Low complexity" evidence="1">
    <location>
        <begin position="590"/>
        <end position="600"/>
    </location>
</feature>
<sequence>MSSRNSTTTGGGAGDDDVSVLAAARDAFLAAVQAAFAAMLGKLDDALFGLAQSADDDLERGNYFDAIRELRLGRDTVQSRFTDRLLACWQGLERGDGPAQRQLSGQDRSEVIALTAAVRRAETECADALREVRDGLALAAGVPDGDEIIGPRQVFAAFESASRDTPADPAVRLVVLKFFERHVGVALPAIYRALASALMTPALSATRGLPATLSDLPPLQAQPADMDQGSPEFDLNDLIQRALAGNGETAKGGEAMKLLATLQQHDQPGSRSRSASIDLARFATRPADAAGVGGDLSQQMVLDMVALLFDGLFTDSAVPVSARLQIARLQIPFLRLALRDRAVLARRSHLGRRFFDQLIAVTRGWQEPPTVPQQELLGALIDSVGEACMDDHRAFAAAAETGLADLRTLSLPSPDPAQTAQSHRKLLATRAEKELAERRHQVGRLPDPVDAFLRTHWKQYLVDCLERHGADASPWQQALATLDALLWSLGPKEGSAQQRLAELRPRMLRRLRQGMDQVGVSMFEQEAFLDTLDQILDRAQAGQPVWDWQEESAIDELLGAHVQDPPPASGVSVVDLGAPVPSVRLVAAAEPAPRAPGATPDTAGQDVVAPGSEAPAREEVVSLEDLAEELEADDVVPLALPGQGDGEPAQPADDAPAGDDARLEAADERAGLVDEPKTPAAAESEPTPDATGAGSLEALLRRRGLTSVTHVEEVEITERGARG</sequence>
<name>A0A1B1YRP8_9GAMM</name>
<protein>
    <recommendedName>
        <fullName evidence="4">DUF1631 domain-containing protein</fullName>
    </recommendedName>
</protein>
<dbReference type="Proteomes" id="UP000092952">
    <property type="component" value="Chromosome"/>
</dbReference>
<keyword evidence="3" id="KW-1185">Reference proteome</keyword>
<dbReference type="InterPro" id="IPR012434">
    <property type="entry name" value="DUF1631"/>
</dbReference>
<reference evidence="3" key="1">
    <citation type="submission" date="2016-03" db="EMBL/GenBank/DDBJ databases">
        <title>Complete genome sequence of Solimmundus cernigliae, representing a novel lineage of polycyclic aromatic hydrocarbon degraders within the Gammaproteobacteria.</title>
        <authorList>
            <person name="Singleton D.R."/>
            <person name="Dickey A.N."/>
            <person name="Scholl E.H."/>
            <person name="Wright F.A."/>
            <person name="Aitken M.D."/>
        </authorList>
    </citation>
    <scope>NUCLEOTIDE SEQUENCE [LARGE SCALE GENOMIC DNA]</scope>
    <source>
        <strain evidence="3">TR3.2</strain>
    </source>
</reference>
<feature type="compositionally biased region" description="Low complexity" evidence="1">
    <location>
        <begin position="646"/>
        <end position="655"/>
    </location>
</feature>
<feature type="region of interest" description="Disordered" evidence="1">
    <location>
        <begin position="590"/>
        <end position="618"/>
    </location>
</feature>
<dbReference type="AlphaFoldDB" id="A0A1B1YRP8"/>
<proteinExistence type="predicted"/>
<gene>
    <name evidence="2" type="ORF">PG2T_03990</name>
</gene>
<evidence type="ECO:0000256" key="1">
    <source>
        <dbReference type="SAM" id="MobiDB-lite"/>
    </source>
</evidence>
<dbReference type="RefSeq" id="WP_068802929.1">
    <property type="nucleotide sequence ID" value="NZ_CP014671.1"/>
</dbReference>
<dbReference type="Pfam" id="PF07793">
    <property type="entry name" value="DUF1631"/>
    <property type="match status" value="1"/>
</dbReference>
<evidence type="ECO:0000313" key="3">
    <source>
        <dbReference type="Proteomes" id="UP000092952"/>
    </source>
</evidence>
<evidence type="ECO:0000313" key="2">
    <source>
        <dbReference type="EMBL" id="ANX03433.1"/>
    </source>
</evidence>
<dbReference type="KEGG" id="gbi:PG2T_03990"/>
<evidence type="ECO:0008006" key="4">
    <source>
        <dbReference type="Google" id="ProtNLM"/>
    </source>
</evidence>
<feature type="compositionally biased region" description="Basic and acidic residues" evidence="1">
    <location>
        <begin position="659"/>
        <end position="677"/>
    </location>
</feature>
<dbReference type="EMBL" id="CP014671">
    <property type="protein sequence ID" value="ANX03433.1"/>
    <property type="molecule type" value="Genomic_DNA"/>
</dbReference>
<accession>A0A1B1YRP8</accession>
<organism evidence="2 3">
    <name type="scientific">Immundisolibacter cernigliae</name>
    <dbReference type="NCBI Taxonomy" id="1810504"/>
    <lineage>
        <taxon>Bacteria</taxon>
        <taxon>Pseudomonadati</taxon>
        <taxon>Pseudomonadota</taxon>
        <taxon>Gammaproteobacteria</taxon>
        <taxon>Immundisolibacterales</taxon>
        <taxon>Immundisolibacteraceae</taxon>
        <taxon>Immundisolibacter</taxon>
    </lineage>
</organism>
<dbReference type="InParanoid" id="A0A1B1YRP8"/>
<feature type="region of interest" description="Disordered" evidence="1">
    <location>
        <begin position="638"/>
        <end position="694"/>
    </location>
</feature>